<dbReference type="GO" id="GO:0016301">
    <property type="term" value="F:kinase activity"/>
    <property type="evidence" value="ECO:0007669"/>
    <property type="project" value="UniProtKB-KW"/>
</dbReference>
<dbReference type="InterPro" id="IPR000600">
    <property type="entry name" value="ROK"/>
</dbReference>
<dbReference type="Gene3D" id="3.30.420.40">
    <property type="match status" value="2"/>
</dbReference>
<name>A0A1I3FHU6_9PLAN</name>
<dbReference type="AlphaFoldDB" id="A0A1I3FHU6"/>
<dbReference type="InterPro" id="IPR043129">
    <property type="entry name" value="ATPase_NBD"/>
</dbReference>
<protein>
    <submittedName>
        <fullName evidence="2">Glucokinase</fullName>
    </submittedName>
</protein>
<dbReference type="PROSITE" id="PS01125">
    <property type="entry name" value="ROK"/>
    <property type="match status" value="1"/>
</dbReference>
<dbReference type="PANTHER" id="PTHR18964:SF149">
    <property type="entry name" value="BIFUNCTIONAL UDP-N-ACETYLGLUCOSAMINE 2-EPIMERASE_N-ACETYLMANNOSAMINE KINASE"/>
    <property type="match status" value="1"/>
</dbReference>
<dbReference type="EMBL" id="FOQD01000005">
    <property type="protein sequence ID" value="SFI10818.1"/>
    <property type="molecule type" value="Genomic_DNA"/>
</dbReference>
<dbReference type="SUPFAM" id="SSF53067">
    <property type="entry name" value="Actin-like ATPase domain"/>
    <property type="match status" value="1"/>
</dbReference>
<gene>
    <name evidence="2" type="ORF">SAMN05421753_105257</name>
</gene>
<dbReference type="Pfam" id="PF00480">
    <property type="entry name" value="ROK"/>
    <property type="match status" value="1"/>
</dbReference>
<comment type="similarity">
    <text evidence="1">Belongs to the ROK (NagC/XylR) family.</text>
</comment>
<evidence type="ECO:0000313" key="2">
    <source>
        <dbReference type="EMBL" id="SFI10818.1"/>
    </source>
</evidence>
<dbReference type="PANTHER" id="PTHR18964">
    <property type="entry name" value="ROK (REPRESSOR, ORF, KINASE) FAMILY"/>
    <property type="match status" value="1"/>
</dbReference>
<keyword evidence="2" id="KW-0808">Transferase</keyword>
<accession>A0A1I3FHU6</accession>
<reference evidence="3" key="1">
    <citation type="submission" date="2016-10" db="EMBL/GenBank/DDBJ databases">
        <authorList>
            <person name="Varghese N."/>
            <person name="Submissions S."/>
        </authorList>
    </citation>
    <scope>NUCLEOTIDE SEQUENCE [LARGE SCALE GENOMIC DNA]</scope>
    <source>
        <strain evidence="3">DSM 26348</strain>
    </source>
</reference>
<keyword evidence="2" id="KW-0418">Kinase</keyword>
<dbReference type="OrthoDB" id="9795247at2"/>
<evidence type="ECO:0000313" key="3">
    <source>
        <dbReference type="Proteomes" id="UP000199518"/>
    </source>
</evidence>
<dbReference type="RefSeq" id="WP_092049244.1">
    <property type="nucleotide sequence ID" value="NZ_FOQD01000005.1"/>
</dbReference>
<evidence type="ECO:0000256" key="1">
    <source>
        <dbReference type="ARBA" id="ARBA00006479"/>
    </source>
</evidence>
<organism evidence="2 3">
    <name type="scientific">Planctomicrobium piriforme</name>
    <dbReference type="NCBI Taxonomy" id="1576369"/>
    <lineage>
        <taxon>Bacteria</taxon>
        <taxon>Pseudomonadati</taxon>
        <taxon>Planctomycetota</taxon>
        <taxon>Planctomycetia</taxon>
        <taxon>Planctomycetales</taxon>
        <taxon>Planctomycetaceae</taxon>
        <taxon>Planctomicrobium</taxon>
    </lineage>
</organism>
<sequence>MPDLFVGVDVGGTSVKCALSGPDGKVFHEGSIPTESHEGPEAVLKRIGDYVTFLTNDIGGRPAALGMGLPGLVDAHKGISRYLPNMTTHWRDVPAAAILGRQLGCEVRLLNDVRMATYGELIYGLGKPVNTMVFIAIGTGIGGGIVIDNKLRLGPLGAAGELGHQTIDPTGPLCGCGNHGCLETLASGTALAAEGIRLMLVGMAPALHDAVDGDPGKVTVEVMGAVAEQDEPVKQAIQHAAFYIAIGVANVVVAIHPELVVIGGGVAKLGDLLLGPIRHDVRARVGRLFPVDDIRIENSQLGSKAGVLGAIALAIHGLPA</sequence>
<dbReference type="STRING" id="1576369.SAMN05421753_105257"/>
<keyword evidence="3" id="KW-1185">Reference proteome</keyword>
<proteinExistence type="inferred from homology"/>
<dbReference type="InterPro" id="IPR049874">
    <property type="entry name" value="ROK_cs"/>
</dbReference>
<dbReference type="Proteomes" id="UP000199518">
    <property type="component" value="Unassembled WGS sequence"/>
</dbReference>